<name>A0A1G8SA20_9NOCA</name>
<reference evidence="2 3" key="1">
    <citation type="submission" date="2016-10" db="EMBL/GenBank/DDBJ databases">
        <authorList>
            <person name="de Groot N.N."/>
        </authorList>
    </citation>
    <scope>NUCLEOTIDE SEQUENCE [LARGE SCALE GENOMIC DNA]</scope>
    <source>
        <strain evidence="2 3">DSM 44892</strain>
    </source>
</reference>
<evidence type="ECO:0000313" key="3">
    <source>
        <dbReference type="Proteomes" id="UP000183263"/>
    </source>
</evidence>
<feature type="transmembrane region" description="Helical" evidence="1">
    <location>
        <begin position="131"/>
        <end position="151"/>
    </location>
</feature>
<sequence>MRPWNTNPLMHAHMRFETLAVALLLLASIIAVPIAGAVGTAAYSGMRTRILTDNATKILASVTIADDPVHLKSERRFQATVRWYQDGQDNTLIAPVPHTAERGQQVTVWIGADGTPVDPPRQTSDAVLDGLGAGIAVLCGTWFTATLLIWCGRLLGDHRRRTAWAAEWQQLNHPTTQ</sequence>
<accession>A0A1G8SA20</accession>
<evidence type="ECO:0000256" key="1">
    <source>
        <dbReference type="SAM" id="Phobius"/>
    </source>
</evidence>
<keyword evidence="1" id="KW-0472">Membrane</keyword>
<dbReference type="PANTHER" id="PTHR42305">
    <property type="entry name" value="MEMBRANE PROTEIN RV1733C-RELATED"/>
    <property type="match status" value="1"/>
</dbReference>
<proteinExistence type="predicted"/>
<protein>
    <submittedName>
        <fullName evidence="2">Uncharacterized protein</fullName>
    </submittedName>
</protein>
<evidence type="ECO:0000313" key="2">
    <source>
        <dbReference type="EMBL" id="SDJ26037.1"/>
    </source>
</evidence>
<dbReference type="PANTHER" id="PTHR42305:SF1">
    <property type="entry name" value="MEMBRANE PROTEIN RV1733C-RELATED"/>
    <property type="match status" value="1"/>
</dbReference>
<dbReference type="EMBL" id="FNDN01000020">
    <property type="protein sequence ID" value="SDJ26037.1"/>
    <property type="molecule type" value="Genomic_DNA"/>
</dbReference>
<dbReference type="InterPro" id="IPR039708">
    <property type="entry name" value="MT1774/Rv1733c-like"/>
</dbReference>
<dbReference type="AlphaFoldDB" id="A0A1G8SA20"/>
<keyword evidence="3" id="KW-1185">Reference proteome</keyword>
<keyword evidence="1" id="KW-0812">Transmembrane</keyword>
<gene>
    <name evidence="2" type="ORF">SAMN05444695_12038</name>
</gene>
<dbReference type="Proteomes" id="UP000183263">
    <property type="component" value="Unassembled WGS sequence"/>
</dbReference>
<organism evidence="2 3">
    <name type="scientific">Rhodococcus triatomae</name>
    <dbReference type="NCBI Taxonomy" id="300028"/>
    <lineage>
        <taxon>Bacteria</taxon>
        <taxon>Bacillati</taxon>
        <taxon>Actinomycetota</taxon>
        <taxon>Actinomycetes</taxon>
        <taxon>Mycobacteriales</taxon>
        <taxon>Nocardiaceae</taxon>
        <taxon>Rhodococcus</taxon>
    </lineage>
</organism>
<keyword evidence="1" id="KW-1133">Transmembrane helix</keyword>